<dbReference type="Proteomes" id="UP000428260">
    <property type="component" value="Chromosome"/>
</dbReference>
<dbReference type="Pfam" id="PF00107">
    <property type="entry name" value="ADH_zinc_N"/>
    <property type="match status" value="1"/>
</dbReference>
<protein>
    <submittedName>
        <fullName evidence="4">Zinc-binding dehydrogenase</fullName>
    </submittedName>
</protein>
<name>A0A6I6JMK7_9BACT</name>
<sequence>MGKMKAAVLHEAGQPLKISEIDIPKPGPGEVLIKMHASPINPSDLAFMGGGYGIQKKYPVVPGFEGSGTVVEAGKGFLPKLWNGKKVSCAASPKYNGCWAEYMVTSANMCVPVSKKINMEQASMMFVNPMTALAFFDVLKKLSNSKKEKRGIINTAAASALGRMIIKLGKKYNIPVVSVVRRQQQVEILKAEGAEFVVNSSDADFESQLKEIAHKLNTNVIFDAVGGSLVQKLLDAAPRGAHLFIYGRLDPDICEILPGNLIFSGNHIHGFWLAEYLKNKNFFHSLKTTRKIQSLIGNELSTQVNKTFPMEKISEAIEIYKNNMSSGKVLIRF</sequence>
<dbReference type="Pfam" id="PF08240">
    <property type="entry name" value="ADH_N"/>
    <property type="match status" value="1"/>
</dbReference>
<dbReference type="KEGG" id="mcos:GM418_08145"/>
<evidence type="ECO:0000259" key="3">
    <source>
        <dbReference type="SMART" id="SM00829"/>
    </source>
</evidence>
<dbReference type="InterPro" id="IPR011032">
    <property type="entry name" value="GroES-like_sf"/>
</dbReference>
<evidence type="ECO:0000256" key="2">
    <source>
        <dbReference type="ARBA" id="ARBA00023002"/>
    </source>
</evidence>
<feature type="domain" description="Enoyl reductase (ER)" evidence="3">
    <location>
        <begin position="13"/>
        <end position="331"/>
    </location>
</feature>
<keyword evidence="5" id="KW-1185">Reference proteome</keyword>
<dbReference type="InterPro" id="IPR036291">
    <property type="entry name" value="NAD(P)-bd_dom_sf"/>
</dbReference>
<dbReference type="InterPro" id="IPR013154">
    <property type="entry name" value="ADH-like_N"/>
</dbReference>
<keyword evidence="1" id="KW-0521">NADP</keyword>
<dbReference type="AlphaFoldDB" id="A0A6I6JMK7"/>
<proteinExistence type="predicted"/>
<accession>A0A6I6JMK7</accession>
<evidence type="ECO:0000313" key="5">
    <source>
        <dbReference type="Proteomes" id="UP000428260"/>
    </source>
</evidence>
<organism evidence="4 5">
    <name type="scientific">Maribellus comscasis</name>
    <dbReference type="NCBI Taxonomy" id="2681766"/>
    <lineage>
        <taxon>Bacteria</taxon>
        <taxon>Pseudomonadati</taxon>
        <taxon>Bacteroidota</taxon>
        <taxon>Bacteroidia</taxon>
        <taxon>Marinilabiliales</taxon>
        <taxon>Prolixibacteraceae</taxon>
        <taxon>Maribellus</taxon>
    </lineage>
</organism>
<gene>
    <name evidence="4" type="ORF">GM418_08145</name>
</gene>
<keyword evidence="2" id="KW-0560">Oxidoreductase</keyword>
<dbReference type="Gene3D" id="3.90.180.10">
    <property type="entry name" value="Medium-chain alcohol dehydrogenases, catalytic domain"/>
    <property type="match status" value="1"/>
</dbReference>
<evidence type="ECO:0000313" key="4">
    <source>
        <dbReference type="EMBL" id="QGY43631.1"/>
    </source>
</evidence>
<dbReference type="SMART" id="SM00829">
    <property type="entry name" value="PKS_ER"/>
    <property type="match status" value="1"/>
</dbReference>
<dbReference type="GO" id="GO:0016651">
    <property type="term" value="F:oxidoreductase activity, acting on NAD(P)H"/>
    <property type="evidence" value="ECO:0007669"/>
    <property type="project" value="TreeGrafter"/>
</dbReference>
<dbReference type="SUPFAM" id="SSF50129">
    <property type="entry name" value="GroES-like"/>
    <property type="match status" value="1"/>
</dbReference>
<dbReference type="InterPro" id="IPR013149">
    <property type="entry name" value="ADH-like_C"/>
</dbReference>
<dbReference type="CDD" id="cd08291">
    <property type="entry name" value="ETR_like_1"/>
    <property type="match status" value="1"/>
</dbReference>
<dbReference type="InterPro" id="IPR020843">
    <property type="entry name" value="ER"/>
</dbReference>
<reference evidence="4 5" key="1">
    <citation type="submission" date="2019-11" db="EMBL/GenBank/DDBJ databases">
        <authorList>
            <person name="Zheng R.K."/>
            <person name="Sun C.M."/>
        </authorList>
    </citation>
    <scope>NUCLEOTIDE SEQUENCE [LARGE SCALE GENOMIC DNA]</scope>
    <source>
        <strain evidence="4 5">WC007</strain>
    </source>
</reference>
<dbReference type="PANTHER" id="PTHR48106:SF18">
    <property type="entry name" value="QUINONE OXIDOREDUCTASE PIG3"/>
    <property type="match status" value="1"/>
</dbReference>
<dbReference type="PANTHER" id="PTHR48106">
    <property type="entry name" value="QUINONE OXIDOREDUCTASE PIG3-RELATED"/>
    <property type="match status" value="1"/>
</dbReference>
<evidence type="ECO:0000256" key="1">
    <source>
        <dbReference type="ARBA" id="ARBA00022857"/>
    </source>
</evidence>
<dbReference type="GO" id="GO:0070402">
    <property type="term" value="F:NADPH binding"/>
    <property type="evidence" value="ECO:0007669"/>
    <property type="project" value="TreeGrafter"/>
</dbReference>
<dbReference type="SUPFAM" id="SSF51735">
    <property type="entry name" value="NAD(P)-binding Rossmann-fold domains"/>
    <property type="match status" value="1"/>
</dbReference>
<dbReference type="Gene3D" id="3.40.50.720">
    <property type="entry name" value="NAD(P)-binding Rossmann-like Domain"/>
    <property type="match status" value="1"/>
</dbReference>
<dbReference type="EMBL" id="CP046401">
    <property type="protein sequence ID" value="QGY43631.1"/>
    <property type="molecule type" value="Genomic_DNA"/>
</dbReference>